<dbReference type="RefSeq" id="WP_022607044.1">
    <property type="nucleotide sequence ID" value="NZ_ASSJ01000049.1"/>
</dbReference>
<organism evidence="2 3">
    <name type="scientific">Rubidibacter lacunae KORDI 51-2</name>
    <dbReference type="NCBI Taxonomy" id="582515"/>
    <lineage>
        <taxon>Bacteria</taxon>
        <taxon>Bacillati</taxon>
        <taxon>Cyanobacteriota</taxon>
        <taxon>Cyanophyceae</taxon>
        <taxon>Oscillatoriophycideae</taxon>
        <taxon>Chroococcales</taxon>
        <taxon>Aphanothecaceae</taxon>
        <taxon>Rubidibacter</taxon>
    </lineage>
</organism>
<dbReference type="InterPro" id="IPR029033">
    <property type="entry name" value="His_PPase_superfam"/>
</dbReference>
<keyword evidence="1 2" id="KW-0378">Hydrolase</keyword>
<dbReference type="PANTHER" id="PTHR20935:SF0">
    <property type="entry name" value="SERINE_THREONINE-PROTEIN PHOSPHATASE PGAM5, MITOCHONDRIAL"/>
    <property type="match status" value="1"/>
</dbReference>
<dbReference type="GO" id="GO:0101006">
    <property type="term" value="F:protein histidine phosphatase activity"/>
    <property type="evidence" value="ECO:0007669"/>
    <property type="project" value="InterPro"/>
</dbReference>
<dbReference type="EMBL" id="ASSJ01000049">
    <property type="protein sequence ID" value="ERN41475.1"/>
    <property type="molecule type" value="Genomic_DNA"/>
</dbReference>
<dbReference type="CDD" id="cd07067">
    <property type="entry name" value="HP_PGM_like"/>
    <property type="match status" value="1"/>
</dbReference>
<dbReference type="GO" id="GO:0005737">
    <property type="term" value="C:cytoplasm"/>
    <property type="evidence" value="ECO:0007669"/>
    <property type="project" value="InterPro"/>
</dbReference>
<name>U5DP40_9CHRO</name>
<gene>
    <name evidence="2" type="ORF">KR51_00020520</name>
</gene>
<sequence length="177" mass="19333">MPDRAQPVDLYFIRHGIAADRADYTRDADRPLTNRGRERTTRVASRLLELDIHFDRLLTSPLVRARQTADILKDLGLGTTVEIHPALAPGGAIADWLTWWEQRPSGSNTAAPAIALVGHQPDLGEWAETMVWGTACGKLPIKKAGIVCIRIPAAADPRGRGELLLAVGPKWILPSPL</sequence>
<dbReference type="STRING" id="582515.KR51_00020520"/>
<dbReference type="EC" id="3.1.3.-" evidence="2"/>
<dbReference type="OrthoDB" id="194934at2"/>
<dbReference type="Pfam" id="PF00300">
    <property type="entry name" value="His_Phos_1"/>
    <property type="match status" value="1"/>
</dbReference>
<keyword evidence="3" id="KW-1185">Reference proteome</keyword>
<evidence type="ECO:0000256" key="1">
    <source>
        <dbReference type="ARBA" id="ARBA00022801"/>
    </source>
</evidence>
<dbReference type="Proteomes" id="UP000016960">
    <property type="component" value="Unassembled WGS sequence"/>
</dbReference>
<dbReference type="PANTHER" id="PTHR20935">
    <property type="entry name" value="PHOSPHOGLYCERATE MUTASE-RELATED"/>
    <property type="match status" value="1"/>
</dbReference>
<proteinExistence type="predicted"/>
<comment type="caution">
    <text evidence="2">The sequence shown here is derived from an EMBL/GenBank/DDBJ whole genome shotgun (WGS) entry which is preliminary data.</text>
</comment>
<dbReference type="SMART" id="SM00855">
    <property type="entry name" value="PGAM"/>
    <property type="match status" value="1"/>
</dbReference>
<dbReference type="Gene3D" id="3.40.50.1240">
    <property type="entry name" value="Phosphoglycerate mutase-like"/>
    <property type="match status" value="1"/>
</dbReference>
<dbReference type="InParanoid" id="U5DP40"/>
<dbReference type="PATRIC" id="fig|582515.4.peg.2313"/>
<evidence type="ECO:0000313" key="2">
    <source>
        <dbReference type="EMBL" id="ERN41475.1"/>
    </source>
</evidence>
<dbReference type="NCBIfam" id="TIGR00249">
    <property type="entry name" value="sixA"/>
    <property type="match status" value="1"/>
</dbReference>
<dbReference type="eggNOG" id="COG2062">
    <property type="taxonomic scope" value="Bacteria"/>
</dbReference>
<dbReference type="InterPro" id="IPR004449">
    <property type="entry name" value="SixA"/>
</dbReference>
<dbReference type="SUPFAM" id="SSF53254">
    <property type="entry name" value="Phosphoglycerate mutase-like"/>
    <property type="match status" value="1"/>
</dbReference>
<protein>
    <submittedName>
        <fullName evidence="2">Phosphohistidine phosphatase SixA</fullName>
        <ecNumber evidence="2">3.1.3.-</ecNumber>
    </submittedName>
</protein>
<dbReference type="InterPro" id="IPR051021">
    <property type="entry name" value="Mito_Ser/Thr_phosphatase"/>
</dbReference>
<evidence type="ECO:0000313" key="3">
    <source>
        <dbReference type="Proteomes" id="UP000016960"/>
    </source>
</evidence>
<dbReference type="InterPro" id="IPR013078">
    <property type="entry name" value="His_Pase_superF_clade-1"/>
</dbReference>
<accession>U5DP40</accession>
<dbReference type="AlphaFoldDB" id="U5DP40"/>
<reference evidence="2 3" key="1">
    <citation type="submission" date="2013-05" db="EMBL/GenBank/DDBJ databases">
        <title>Draft genome sequence of Rubidibacter lacunae KORDI 51-2.</title>
        <authorList>
            <person name="Choi D.H."/>
            <person name="Noh J.H."/>
            <person name="Kwon K.-K."/>
            <person name="Lee J.-H."/>
            <person name="Ryu J.-Y."/>
        </authorList>
    </citation>
    <scope>NUCLEOTIDE SEQUENCE [LARGE SCALE GENOMIC DNA]</scope>
    <source>
        <strain evidence="2 3">KORDI 51-2</strain>
    </source>
</reference>